<dbReference type="GO" id="GO:0022857">
    <property type="term" value="F:transmembrane transporter activity"/>
    <property type="evidence" value="ECO:0007669"/>
    <property type="project" value="InterPro"/>
</dbReference>
<feature type="transmembrane region" description="Helical" evidence="2">
    <location>
        <begin position="373"/>
        <end position="390"/>
    </location>
</feature>
<feature type="transmembrane region" description="Helical" evidence="2">
    <location>
        <begin position="480"/>
        <end position="502"/>
    </location>
</feature>
<proteinExistence type="inferred from homology"/>
<comment type="similarity">
    <text evidence="1">Belongs to the ThrE exporter (TC 2.A.79) family.</text>
</comment>
<accession>A0A7S4CYW1</accession>
<feature type="transmembrane region" description="Helical" evidence="2">
    <location>
        <begin position="321"/>
        <end position="344"/>
    </location>
</feature>
<keyword evidence="2" id="KW-0472">Membrane</keyword>
<evidence type="ECO:0000256" key="2">
    <source>
        <dbReference type="SAM" id="Phobius"/>
    </source>
</evidence>
<protein>
    <recommendedName>
        <fullName evidence="3">Threonine/serine exporter-like N-terminal domain-containing protein</fullName>
    </recommendedName>
</protein>
<evidence type="ECO:0000313" key="4">
    <source>
        <dbReference type="EMBL" id="CAE0810605.1"/>
    </source>
</evidence>
<feature type="transmembrane region" description="Helical" evidence="2">
    <location>
        <begin position="451"/>
        <end position="474"/>
    </location>
</feature>
<dbReference type="PANTHER" id="PTHR31082:SF4">
    <property type="entry name" value="PHEROMONE-REGULATED MEMBRANE PROTEIN 10"/>
    <property type="match status" value="1"/>
</dbReference>
<dbReference type="EMBL" id="HBJA01061568">
    <property type="protein sequence ID" value="CAE0810605.1"/>
    <property type="molecule type" value="Transcribed_RNA"/>
</dbReference>
<feature type="transmembrane region" description="Helical" evidence="2">
    <location>
        <begin position="397"/>
        <end position="414"/>
    </location>
</feature>
<reference evidence="4" key="1">
    <citation type="submission" date="2021-01" db="EMBL/GenBank/DDBJ databases">
        <authorList>
            <person name="Corre E."/>
            <person name="Pelletier E."/>
            <person name="Niang G."/>
            <person name="Scheremetjew M."/>
            <person name="Finn R."/>
            <person name="Kale V."/>
            <person name="Holt S."/>
            <person name="Cochrane G."/>
            <person name="Meng A."/>
            <person name="Brown T."/>
            <person name="Cohen L."/>
        </authorList>
    </citation>
    <scope>NUCLEOTIDE SEQUENCE</scope>
    <source>
        <strain evidence="4">CCMP1594</strain>
    </source>
</reference>
<organism evidence="4">
    <name type="scientific">Eutreptiella gymnastica</name>
    <dbReference type="NCBI Taxonomy" id="73025"/>
    <lineage>
        <taxon>Eukaryota</taxon>
        <taxon>Discoba</taxon>
        <taxon>Euglenozoa</taxon>
        <taxon>Euglenida</taxon>
        <taxon>Spirocuta</taxon>
        <taxon>Euglenophyceae</taxon>
        <taxon>Eutreptiales</taxon>
        <taxon>Eutreptiaceae</taxon>
        <taxon>Eutreptiella</taxon>
    </lineage>
</organism>
<feature type="transmembrane region" description="Helical" evidence="2">
    <location>
        <begin position="286"/>
        <end position="309"/>
    </location>
</feature>
<dbReference type="Pfam" id="PF06738">
    <property type="entry name" value="ThrE"/>
    <property type="match status" value="1"/>
</dbReference>
<keyword evidence="2" id="KW-0812">Transmembrane</keyword>
<feature type="transmembrane region" description="Helical" evidence="2">
    <location>
        <begin position="262"/>
        <end position="280"/>
    </location>
</feature>
<dbReference type="InterPro" id="IPR051361">
    <property type="entry name" value="ThrE/Ser_Exporter"/>
</dbReference>
<gene>
    <name evidence="4" type="ORF">EGYM00163_LOCUS21740</name>
</gene>
<evidence type="ECO:0000259" key="3">
    <source>
        <dbReference type="Pfam" id="PF06738"/>
    </source>
</evidence>
<keyword evidence="2" id="KW-1133">Transmembrane helix</keyword>
<evidence type="ECO:0000256" key="1">
    <source>
        <dbReference type="ARBA" id="ARBA00034125"/>
    </source>
</evidence>
<dbReference type="PANTHER" id="PTHR31082">
    <property type="entry name" value="PHEROMONE-REGULATED MEMBRANE PROTEIN 10"/>
    <property type="match status" value="1"/>
</dbReference>
<name>A0A7S4CYW1_9EUGL</name>
<feature type="domain" description="Threonine/serine exporter-like N-terminal" evidence="3">
    <location>
        <begin position="103"/>
        <end position="343"/>
    </location>
</feature>
<dbReference type="InterPro" id="IPR010619">
    <property type="entry name" value="ThrE-like_N"/>
</dbReference>
<sequence>MAEVDALCPTKPRSSGLCSLVWSSMREAFWVDCSRGPIPSLGELMHLLDSASGSHCESPTTKEQAMAQRRNLPLGPNSTLTEGDVAQMYCGNPLEPEVEKVVFVLKLALCLLAYGHSTVDAEEIFRCVCHKAGLPTPCVTMGPRDMQACFGAGPVHLLRCGRGIIADKMKDTAQLAICIECGHTPFNVRQATAFLDSIIAAPLPYGFAMHCVALHCALTCAAFCTYQGDARDALAVALVAPFVIAASKLCQSCPALGPMEVLLVPFVIGLFVPLVWEYIVPVAVDHISVMVFSLLLVWLPGSELIYGVYEIKMGSTTIGGSRLVSTLIQSMLLALGITMGWQVFGSNAHLRVVGNASAFVPFQGRHSSIDWRWIYGVGNLVMIPFTLARLHVRLRDMLQPFVIIYVSLLAYASLTHLSSLPNPMINVAATFIAGSAASLDECLTGTPAVLPLLPVIIILAPGSGAVKSVLLALQTGHSEFWSTSILEGTTMAVGMYLAFTLWRPVLERCNMKRAAEAGAKFSPRCPHPVHQGFDSA</sequence>
<dbReference type="AlphaFoldDB" id="A0A7S4CYW1"/>